<gene>
    <name evidence="1" type="ORF">FE392_11715</name>
</gene>
<sequence>MKIKFKKYLSVFIILIPTALFAYKKPDLELCRNISFTNKLTYKEPKSGEVIAKRLNKRFNNLVNECKTQSNHSSPAYECSGILLQAVVLDQPEFWKGNEEAFSYFRADLNTYKFFHDRFISYAINGRVTSRNPYGKQAYAKCAYPLDGVSRERPSKYEYEKGCTRSKLFPNIPGRCSARGITTLEEWKKDFNKIPTGDHPRRYAHQCSFDSDRMTGAKDFALNLEARRSINLSHEERAYIQNEVVIRSWKSLNYKPQDIPIEAIIYTDYYKDTTLPGTPLNYAQAMQCAYTRAIINNASPGKRIKYPIPIIFLDLHQLVIGGRNNLFQYKERDQRVRVPLRGKIVTTLYFMKMF</sequence>
<dbReference type="RefSeq" id="WP_319930408.1">
    <property type="nucleotide sequence ID" value="NZ_VCDN01000044.1"/>
</dbReference>
<proteinExistence type="predicted"/>
<organism evidence="1 2">
    <name type="scientific">Xenorhabdus santafensis</name>
    <dbReference type="NCBI Taxonomy" id="2582833"/>
    <lineage>
        <taxon>Bacteria</taxon>
        <taxon>Pseudomonadati</taxon>
        <taxon>Pseudomonadota</taxon>
        <taxon>Gammaproteobacteria</taxon>
        <taxon>Enterobacterales</taxon>
        <taxon>Morganellaceae</taxon>
        <taxon>Xenorhabdus</taxon>
    </lineage>
</organism>
<evidence type="ECO:0000313" key="2">
    <source>
        <dbReference type="Proteomes" id="UP001271890"/>
    </source>
</evidence>
<dbReference type="Proteomes" id="UP001271890">
    <property type="component" value="Unassembled WGS sequence"/>
</dbReference>
<name>A0ABU4SB14_9GAMM</name>
<protein>
    <submittedName>
        <fullName evidence="1">Uncharacterized protein</fullName>
    </submittedName>
</protein>
<accession>A0ABU4SB14</accession>
<evidence type="ECO:0000313" key="1">
    <source>
        <dbReference type="EMBL" id="MDX7987992.1"/>
    </source>
</evidence>
<reference evidence="2" key="1">
    <citation type="journal article" date="2024" name="Toxins">
        <title>Genome Sequence Analysis of Native Xenorhabdus Strains Isolated from Entomopathogenic Nematodes in Argentina.</title>
        <authorList>
            <person name="Palma L."/>
            <person name="Frizzo L."/>
            <person name="Kaiser S."/>
            <person name="Berry C."/>
            <person name="Caballero P."/>
            <person name="Bode H.B."/>
            <person name="Del Valle E.E."/>
        </authorList>
    </citation>
    <scope>NUCLEOTIDE SEQUENCE [LARGE SCALE GENOMIC DNA]</scope>
    <source>
        <strain evidence="2">12</strain>
    </source>
</reference>
<dbReference type="EMBL" id="VCDN01000044">
    <property type="protein sequence ID" value="MDX7987992.1"/>
    <property type="molecule type" value="Genomic_DNA"/>
</dbReference>
<comment type="caution">
    <text evidence="1">The sequence shown here is derived from an EMBL/GenBank/DDBJ whole genome shotgun (WGS) entry which is preliminary data.</text>
</comment>
<keyword evidence="2" id="KW-1185">Reference proteome</keyword>